<dbReference type="PANTHER" id="PTHR31100:SF8">
    <property type="entry name" value="AT-HOOK MOTIF NUCLEAR-LOCALIZED PROTEIN 19"/>
    <property type="match status" value="1"/>
</dbReference>
<evidence type="ECO:0000256" key="6">
    <source>
        <dbReference type="SAM" id="MobiDB-lite"/>
    </source>
</evidence>
<evidence type="ECO:0000313" key="8">
    <source>
        <dbReference type="EMBL" id="KAL3729257.1"/>
    </source>
</evidence>
<dbReference type="PANTHER" id="PTHR31100">
    <property type="entry name" value="AT-HOOK MOTIF NUCLEAR-LOCALIZED PROTEIN 15"/>
    <property type="match status" value="1"/>
</dbReference>
<dbReference type="EMBL" id="JBJKBG010000007">
    <property type="protein sequence ID" value="KAL3729257.1"/>
    <property type="molecule type" value="Genomic_DNA"/>
</dbReference>
<evidence type="ECO:0000259" key="7">
    <source>
        <dbReference type="PROSITE" id="PS51742"/>
    </source>
</evidence>
<comment type="subcellular location">
    <subcellularLocation>
        <location evidence="1">Nucleus</location>
    </subcellularLocation>
</comment>
<dbReference type="PROSITE" id="PS51742">
    <property type="entry name" value="PPC"/>
    <property type="match status" value="1"/>
</dbReference>
<keyword evidence="3" id="KW-0238">DNA-binding</keyword>
<accession>A0ABD3JQE5</accession>
<proteinExistence type="predicted"/>
<dbReference type="AlphaFoldDB" id="A0ABD3JQE5"/>
<keyword evidence="2" id="KW-0805">Transcription regulation</keyword>
<evidence type="ECO:0000256" key="5">
    <source>
        <dbReference type="ARBA" id="ARBA00023242"/>
    </source>
</evidence>
<dbReference type="CDD" id="cd11378">
    <property type="entry name" value="DUF296"/>
    <property type="match status" value="1"/>
</dbReference>
<keyword evidence="5" id="KW-0539">Nucleus</keyword>
<dbReference type="Pfam" id="PF03479">
    <property type="entry name" value="PCC"/>
    <property type="match status" value="1"/>
</dbReference>
<comment type="caution">
    <text evidence="8">The sequence shown here is derived from an EMBL/GenBank/DDBJ whole genome shotgun (WGS) entry which is preliminary data.</text>
</comment>
<dbReference type="GO" id="GO:0003677">
    <property type="term" value="F:DNA binding"/>
    <property type="evidence" value="ECO:0007669"/>
    <property type="project" value="UniProtKB-KW"/>
</dbReference>
<dbReference type="Proteomes" id="UP001634007">
    <property type="component" value="Unassembled WGS sequence"/>
</dbReference>
<dbReference type="SUPFAM" id="SSF117856">
    <property type="entry name" value="AF0104/ALDC/Ptd012-like"/>
    <property type="match status" value="1"/>
</dbReference>
<feature type="region of interest" description="Disordered" evidence="6">
    <location>
        <begin position="19"/>
        <end position="61"/>
    </location>
</feature>
<protein>
    <recommendedName>
        <fullName evidence="7">PPC domain-containing protein</fullName>
    </recommendedName>
</protein>
<keyword evidence="9" id="KW-1185">Reference proteome</keyword>
<dbReference type="FunFam" id="3.30.1330.80:FF:000002">
    <property type="entry name" value="AT-hook motif nuclear-localized protein"/>
    <property type="match status" value="1"/>
</dbReference>
<evidence type="ECO:0000313" key="9">
    <source>
        <dbReference type="Proteomes" id="UP001634007"/>
    </source>
</evidence>
<gene>
    <name evidence="8" type="ORF">ACJRO7_026368</name>
</gene>
<evidence type="ECO:0000256" key="4">
    <source>
        <dbReference type="ARBA" id="ARBA00023163"/>
    </source>
</evidence>
<dbReference type="InterPro" id="IPR014476">
    <property type="entry name" value="AHL15-29"/>
</dbReference>
<keyword evidence="4" id="KW-0804">Transcription</keyword>
<organism evidence="8 9">
    <name type="scientific">Eucalyptus globulus</name>
    <name type="common">Tasmanian blue gum</name>
    <dbReference type="NCBI Taxonomy" id="34317"/>
    <lineage>
        <taxon>Eukaryota</taxon>
        <taxon>Viridiplantae</taxon>
        <taxon>Streptophyta</taxon>
        <taxon>Embryophyta</taxon>
        <taxon>Tracheophyta</taxon>
        <taxon>Spermatophyta</taxon>
        <taxon>Magnoliopsida</taxon>
        <taxon>eudicotyledons</taxon>
        <taxon>Gunneridae</taxon>
        <taxon>Pentapetalae</taxon>
        <taxon>rosids</taxon>
        <taxon>malvids</taxon>
        <taxon>Myrtales</taxon>
        <taxon>Myrtaceae</taxon>
        <taxon>Myrtoideae</taxon>
        <taxon>Eucalypteae</taxon>
        <taxon>Eucalyptus</taxon>
    </lineage>
</organism>
<evidence type="ECO:0000256" key="1">
    <source>
        <dbReference type="ARBA" id="ARBA00004123"/>
    </source>
</evidence>
<name>A0ABD3JQE5_EUCGL</name>
<reference evidence="8 9" key="1">
    <citation type="submission" date="2024-11" db="EMBL/GenBank/DDBJ databases">
        <title>Chromosome-level genome assembly of Eucalyptus globulus Labill. provides insights into its genome evolution.</title>
        <authorList>
            <person name="Li X."/>
        </authorList>
    </citation>
    <scope>NUCLEOTIDE SEQUENCE [LARGE SCALE GENOMIC DNA]</scope>
    <source>
        <strain evidence="8">CL2024</strain>
        <tissue evidence="8">Fresh tender leaves</tissue>
    </source>
</reference>
<sequence length="275" mass="29803">MSEPLWIWQIRLPGDETWTSSFPVKEPDLGIPMKDNSGGGGALEEGATRKPRGHPSGSKNKWKRPIFVTIHSPNALRSLVMEIASGADVAECVARFARRRQSGVRVLIGRGTVTNVTLRQPTAPGTVVALHGRFEILSLTGSFFPGPAPPRSTGLTISLAGGGGQVVGGSIVGSLVASGPVVLIAVTFSNATYERLHLEEEEEAGSGQQQGGMADPSSMQANRYDVCSEGLLVGLDDKKLALFWAVFYCHRRRYIKVHFNAVRNNVWTRQRQSKR</sequence>
<feature type="domain" description="PPC" evidence="7">
    <location>
        <begin position="73"/>
        <end position="212"/>
    </location>
</feature>
<evidence type="ECO:0000256" key="3">
    <source>
        <dbReference type="ARBA" id="ARBA00023125"/>
    </source>
</evidence>
<dbReference type="Gene3D" id="3.30.1330.80">
    <property type="entry name" value="Hypothetical protein, similar to alpha- acetolactate decarboxylase, domain 2"/>
    <property type="match status" value="1"/>
</dbReference>
<evidence type="ECO:0000256" key="2">
    <source>
        <dbReference type="ARBA" id="ARBA00023015"/>
    </source>
</evidence>
<dbReference type="InterPro" id="IPR005175">
    <property type="entry name" value="PPC_dom"/>
</dbReference>
<dbReference type="GO" id="GO:0005634">
    <property type="term" value="C:nucleus"/>
    <property type="evidence" value="ECO:0007669"/>
    <property type="project" value="UniProtKB-SubCell"/>
</dbReference>